<evidence type="ECO:0000313" key="2">
    <source>
        <dbReference type="EMBL" id="OCA72336.1"/>
    </source>
</evidence>
<keyword evidence="3" id="KW-1185">Reference proteome</keyword>
<keyword evidence="1" id="KW-1133">Transmembrane helix</keyword>
<keyword evidence="1" id="KW-0812">Transmembrane</keyword>
<dbReference type="Proteomes" id="UP000092651">
    <property type="component" value="Unassembled WGS sequence"/>
</dbReference>
<reference evidence="2 3" key="1">
    <citation type="submission" date="2016-07" db="EMBL/GenBank/DDBJ databases">
        <authorList>
            <person name="Jeong J.-J."/>
            <person name="Kim D.W."/>
            <person name="Sang M.K."/>
            <person name="Choi I.-G."/>
            <person name="Kim K.D."/>
        </authorList>
    </citation>
    <scope>NUCLEOTIDE SEQUENCE [LARGE SCALE GENOMIC DNA]</scope>
    <source>
        <strain evidence="2 3">UTM-3</strain>
    </source>
</reference>
<dbReference type="EMBL" id="MAYH01000023">
    <property type="protein sequence ID" value="OCA72336.1"/>
    <property type="molecule type" value="Genomic_DNA"/>
</dbReference>
<gene>
    <name evidence="2" type="ORF">BBI01_09400</name>
</gene>
<proteinExistence type="predicted"/>
<sequence length="135" mass="16213">MYYIVYEIIFHFFNYSDNPTPLGFLIFNFKNTSKDRLDLLFITISFIINISLSLFFWRYIYKWYGKIASTTLTFKLLLVFLIISLLLLILFLLLMYFTKGLIFIILYTLYLPMGIMIMLMVPLFKFNKMILGDKN</sequence>
<feature type="transmembrane region" description="Helical" evidence="1">
    <location>
        <begin position="39"/>
        <end position="60"/>
    </location>
</feature>
<organism evidence="2 3">
    <name type="scientific">Chryseobacterium artocarpi</name>
    <dbReference type="NCBI Taxonomy" id="1414727"/>
    <lineage>
        <taxon>Bacteria</taxon>
        <taxon>Pseudomonadati</taxon>
        <taxon>Bacteroidota</taxon>
        <taxon>Flavobacteriia</taxon>
        <taxon>Flavobacteriales</taxon>
        <taxon>Weeksellaceae</taxon>
        <taxon>Chryseobacterium group</taxon>
        <taxon>Chryseobacterium</taxon>
    </lineage>
</organism>
<keyword evidence="1" id="KW-0472">Membrane</keyword>
<protein>
    <submittedName>
        <fullName evidence="2">Uncharacterized protein</fullName>
    </submittedName>
</protein>
<evidence type="ECO:0000313" key="3">
    <source>
        <dbReference type="Proteomes" id="UP000092651"/>
    </source>
</evidence>
<dbReference type="AlphaFoldDB" id="A0A1B8ZL65"/>
<accession>A0A1B8ZL65</accession>
<evidence type="ECO:0000256" key="1">
    <source>
        <dbReference type="SAM" id="Phobius"/>
    </source>
</evidence>
<name>A0A1B8ZL65_9FLAO</name>
<feature type="transmembrane region" description="Helical" evidence="1">
    <location>
        <begin position="72"/>
        <end position="95"/>
    </location>
</feature>
<feature type="transmembrane region" description="Helical" evidence="1">
    <location>
        <begin position="101"/>
        <end position="124"/>
    </location>
</feature>
<comment type="caution">
    <text evidence="2">The sequence shown here is derived from an EMBL/GenBank/DDBJ whole genome shotgun (WGS) entry which is preliminary data.</text>
</comment>